<dbReference type="InterPro" id="IPR051450">
    <property type="entry name" value="Gfo/Idh/MocA_Oxidoreductases"/>
</dbReference>
<sequence length="131" mass="14233">MQEIDFDGLTERDWEEATDAEPVRMAMVGLGWWTREQAIPAVERSDAAETTVLVSGSTEKAEALAEDLESVTATLTYDEYAEGGAVDEYDAVYVCTPNALHRDHVEAAADHGKAVLCEKPLEASVEEGEAL</sequence>
<dbReference type="InterPro" id="IPR036291">
    <property type="entry name" value="NAD(P)-bd_dom_sf"/>
</dbReference>
<dbReference type="AlphaFoldDB" id="A0ABD5S0P3"/>
<evidence type="ECO:0000313" key="3">
    <source>
        <dbReference type="Proteomes" id="UP001596328"/>
    </source>
</evidence>
<dbReference type="PANTHER" id="PTHR43377:SF1">
    <property type="entry name" value="BILIVERDIN REDUCTASE A"/>
    <property type="match status" value="1"/>
</dbReference>
<gene>
    <name evidence="2" type="ORF">ACFQE1_12460</name>
</gene>
<name>A0ABD5S0P3_9EURY</name>
<dbReference type="EMBL" id="JBHSWU010000410">
    <property type="protein sequence ID" value="MFC6725165.1"/>
    <property type="molecule type" value="Genomic_DNA"/>
</dbReference>
<dbReference type="Proteomes" id="UP001596328">
    <property type="component" value="Unassembled WGS sequence"/>
</dbReference>
<proteinExistence type="predicted"/>
<dbReference type="InterPro" id="IPR000683">
    <property type="entry name" value="Gfo/Idh/MocA-like_OxRdtase_N"/>
</dbReference>
<reference evidence="2 3" key="1">
    <citation type="journal article" date="2019" name="Int. J. Syst. Evol. Microbiol.">
        <title>The Global Catalogue of Microorganisms (GCM) 10K type strain sequencing project: providing services to taxonomists for standard genome sequencing and annotation.</title>
        <authorList>
            <consortium name="The Broad Institute Genomics Platform"/>
            <consortium name="The Broad Institute Genome Sequencing Center for Infectious Disease"/>
            <person name="Wu L."/>
            <person name="Ma J."/>
        </authorList>
    </citation>
    <scope>NUCLEOTIDE SEQUENCE [LARGE SCALE GENOMIC DNA]</scope>
    <source>
        <strain evidence="2 3">NBRC 111368</strain>
    </source>
</reference>
<dbReference type="SUPFAM" id="SSF51735">
    <property type="entry name" value="NAD(P)-binding Rossmann-fold domains"/>
    <property type="match status" value="1"/>
</dbReference>
<protein>
    <submittedName>
        <fullName evidence="2">Gfo/Idh/MocA family oxidoreductase</fullName>
    </submittedName>
</protein>
<comment type="caution">
    <text evidence="2">The sequence shown here is derived from an EMBL/GenBank/DDBJ whole genome shotgun (WGS) entry which is preliminary data.</text>
</comment>
<dbReference type="Pfam" id="PF01408">
    <property type="entry name" value="GFO_IDH_MocA"/>
    <property type="match status" value="1"/>
</dbReference>
<feature type="non-terminal residue" evidence="2">
    <location>
        <position position="131"/>
    </location>
</feature>
<evidence type="ECO:0000313" key="2">
    <source>
        <dbReference type="EMBL" id="MFC6725165.1"/>
    </source>
</evidence>
<accession>A0ABD5S0P3</accession>
<keyword evidence="3" id="KW-1185">Reference proteome</keyword>
<dbReference type="PANTHER" id="PTHR43377">
    <property type="entry name" value="BILIVERDIN REDUCTASE A"/>
    <property type="match status" value="1"/>
</dbReference>
<feature type="domain" description="Gfo/Idh/MocA-like oxidoreductase N-terminal" evidence="1">
    <location>
        <begin position="23"/>
        <end position="130"/>
    </location>
</feature>
<organism evidence="2 3">
    <name type="scientific">Halobium palmae</name>
    <dbReference type="NCBI Taxonomy" id="1776492"/>
    <lineage>
        <taxon>Archaea</taxon>
        <taxon>Methanobacteriati</taxon>
        <taxon>Methanobacteriota</taxon>
        <taxon>Stenosarchaea group</taxon>
        <taxon>Halobacteria</taxon>
        <taxon>Halobacteriales</taxon>
        <taxon>Haloferacaceae</taxon>
        <taxon>Halobium</taxon>
    </lineage>
</organism>
<dbReference type="Gene3D" id="3.40.50.720">
    <property type="entry name" value="NAD(P)-binding Rossmann-like Domain"/>
    <property type="match status" value="1"/>
</dbReference>
<evidence type="ECO:0000259" key="1">
    <source>
        <dbReference type="Pfam" id="PF01408"/>
    </source>
</evidence>